<dbReference type="EMBL" id="JAJBOM010000042">
    <property type="protein sequence ID" value="MCB5620937.1"/>
    <property type="molecule type" value="Genomic_DNA"/>
</dbReference>
<accession>A0AAJ1B8T2</accession>
<dbReference type="InterPro" id="IPR006119">
    <property type="entry name" value="Resolv_N"/>
</dbReference>
<dbReference type="Pfam" id="PF07508">
    <property type="entry name" value="Recombinase"/>
    <property type="match status" value="1"/>
</dbReference>
<dbReference type="PROSITE" id="PS51737">
    <property type="entry name" value="RECOMBINASE_DNA_BIND"/>
    <property type="match status" value="1"/>
</dbReference>
<dbReference type="CDD" id="cd00338">
    <property type="entry name" value="Ser_Recombinase"/>
    <property type="match status" value="1"/>
</dbReference>
<dbReference type="SUPFAM" id="SSF53041">
    <property type="entry name" value="Resolvase-like"/>
    <property type="match status" value="1"/>
</dbReference>
<feature type="coiled-coil region" evidence="1">
    <location>
        <begin position="402"/>
        <end position="475"/>
    </location>
</feature>
<dbReference type="InterPro" id="IPR038109">
    <property type="entry name" value="DNA_bind_recomb_sf"/>
</dbReference>
<dbReference type="SMART" id="SM00857">
    <property type="entry name" value="Resolvase"/>
    <property type="match status" value="1"/>
</dbReference>
<dbReference type="InterPro" id="IPR011109">
    <property type="entry name" value="DNA_bind_recombinase_dom"/>
</dbReference>
<dbReference type="InterPro" id="IPR036162">
    <property type="entry name" value="Resolvase-like_N_sf"/>
</dbReference>
<dbReference type="Gene3D" id="3.40.50.1390">
    <property type="entry name" value="Resolvase, N-terminal catalytic domain"/>
    <property type="match status" value="1"/>
</dbReference>
<feature type="domain" description="Recombinase" evidence="2">
    <location>
        <begin position="180"/>
        <end position="306"/>
    </location>
</feature>
<protein>
    <submittedName>
        <fullName evidence="3">Recombinase family protein</fullName>
    </submittedName>
</protein>
<dbReference type="PANTHER" id="PTHR30461:SF23">
    <property type="entry name" value="DNA RECOMBINASE-RELATED"/>
    <property type="match status" value="1"/>
</dbReference>
<comment type="caution">
    <text evidence="3">The sequence shown here is derived from an EMBL/GenBank/DDBJ whole genome shotgun (WGS) entry which is preliminary data.</text>
</comment>
<dbReference type="PANTHER" id="PTHR30461">
    <property type="entry name" value="DNA-INVERTASE FROM LAMBDOID PROPHAGE"/>
    <property type="match status" value="1"/>
</dbReference>
<dbReference type="Proteomes" id="UP001297370">
    <property type="component" value="Unassembled WGS sequence"/>
</dbReference>
<gene>
    <name evidence="3" type="ORF">LIQ08_17590</name>
</gene>
<organism evidence="3 4">
    <name type="scientific">Mediterraneibacter gnavus</name>
    <name type="common">Ruminococcus gnavus</name>
    <dbReference type="NCBI Taxonomy" id="33038"/>
    <lineage>
        <taxon>Bacteria</taxon>
        <taxon>Bacillati</taxon>
        <taxon>Bacillota</taxon>
        <taxon>Clostridia</taxon>
        <taxon>Lachnospirales</taxon>
        <taxon>Lachnospiraceae</taxon>
        <taxon>Mediterraneibacter</taxon>
    </lineage>
</organism>
<dbReference type="GO" id="GO:0003677">
    <property type="term" value="F:DNA binding"/>
    <property type="evidence" value="ECO:0007669"/>
    <property type="project" value="InterPro"/>
</dbReference>
<sequence>MEVEVIKAKNKFDDSAEQRYKDRLRVAAYCRVSTDDKEQEKSYNSMIKHYTALIQENKLWTFAGIYADPAVTGTKVDKRDEFHRMIQDCKAGKIDMIIVKNIPRFARNTLDTLKYVRMLKEINVAVYFEKENIHTIRDGEFLIAVLGSIAQQEVENTSANVKMGLKMKMKRGEMVGFNNCLGYDYDKETKTISINPEGAKVVRYIFERYIAGAGSTMIARELNEKEIHTIRGNKWTASSIMGVINNEKYKGDLLLGKTFTVDPLSKRRLENFGEEDKYYVKDHHEPIISADMFEKAQAMRSRRNGGKLSVVPGKRDKYSRKYAFSSLLECGFCGGHLTRRQWHSNSIYKKSIWQCIAASKNGKHNCPDSKGIPEQVIEEAFLESYRLLCRDNKEVVDEFIKRAEQTLGKQNLEKEIKKCKKKINEIKKQRQKLLDNYLNNVIAQDMYEENETTLVKELSNVNIQLAQLLEKQKDQKSLEERILDFKEALLNDEIITEFDRVVFESIIEKVIVGGFDENGNKDPYKLTFIYKTGFTDEVKDAKKRFVRKDSIIDKTKKMCSYIADEMQGLCSYVSNGACGNCVPLEQPKTRYHGKTQCGYG</sequence>
<dbReference type="Gene3D" id="3.90.1750.20">
    <property type="entry name" value="Putative Large Serine Recombinase, Chain B, Domain 2"/>
    <property type="match status" value="1"/>
</dbReference>
<dbReference type="Pfam" id="PF13408">
    <property type="entry name" value="Zn_ribbon_recom"/>
    <property type="match status" value="1"/>
</dbReference>
<dbReference type="AlphaFoldDB" id="A0AAJ1B8T2"/>
<name>A0AAJ1B8T2_MEDGN</name>
<evidence type="ECO:0000313" key="4">
    <source>
        <dbReference type="Proteomes" id="UP001297370"/>
    </source>
</evidence>
<dbReference type="InterPro" id="IPR025827">
    <property type="entry name" value="Zn_ribbon_recom_dom"/>
</dbReference>
<reference evidence="3" key="1">
    <citation type="submission" date="2021-10" db="EMBL/GenBank/DDBJ databases">
        <title>Collection of gut derived symbiotic bacterial strains cultured from healthy donors.</title>
        <authorList>
            <person name="Lin H."/>
            <person name="Littmann E."/>
            <person name="Claire K."/>
            <person name="Pamer E."/>
        </authorList>
    </citation>
    <scope>NUCLEOTIDE SEQUENCE</scope>
    <source>
        <strain evidence="3">MSK.23.18</strain>
    </source>
</reference>
<evidence type="ECO:0000313" key="3">
    <source>
        <dbReference type="EMBL" id="MCB5620937.1"/>
    </source>
</evidence>
<dbReference type="Pfam" id="PF00239">
    <property type="entry name" value="Resolvase"/>
    <property type="match status" value="1"/>
</dbReference>
<evidence type="ECO:0000259" key="2">
    <source>
        <dbReference type="PROSITE" id="PS51737"/>
    </source>
</evidence>
<evidence type="ECO:0000256" key="1">
    <source>
        <dbReference type="SAM" id="Coils"/>
    </source>
</evidence>
<dbReference type="InterPro" id="IPR050639">
    <property type="entry name" value="SSR_resolvase"/>
</dbReference>
<keyword evidence="1" id="KW-0175">Coiled coil</keyword>
<dbReference type="GO" id="GO:0000150">
    <property type="term" value="F:DNA strand exchange activity"/>
    <property type="evidence" value="ECO:0007669"/>
    <property type="project" value="InterPro"/>
</dbReference>
<dbReference type="RefSeq" id="WP_173867723.1">
    <property type="nucleotide sequence ID" value="NZ_JAAIQY010000045.1"/>
</dbReference>
<proteinExistence type="predicted"/>